<evidence type="ECO:0000313" key="3">
    <source>
        <dbReference type="Proteomes" id="UP000269221"/>
    </source>
</evidence>
<name>A0A3M0KCW0_HIRRU</name>
<sequence length="183" mass="21730">MGSAATASCWALLVEFYSGTKNNQQKRDEEDKWQYFGITGSILVTFSSLPLVIPGKLMVATGGYGKGGEMPREWKEYIPSDYKLPGWYPGADKGLSMTKRAGFKVKLGSAVHTFHFKISGNFRVYTKREEKRREEKRREEKRREEKRREEKRERREERREEEEKRREEKREEKRREEKAVLKD</sequence>
<reference evidence="2 3" key="1">
    <citation type="submission" date="2018-07" db="EMBL/GenBank/DDBJ databases">
        <title>A high quality draft genome assembly of the barn swallow (H. rustica rustica).</title>
        <authorList>
            <person name="Formenti G."/>
            <person name="Chiara M."/>
            <person name="Poveda L."/>
            <person name="Francoijs K.-J."/>
            <person name="Bonisoli-Alquati A."/>
            <person name="Canova L."/>
            <person name="Gianfranceschi L."/>
            <person name="Horner D.S."/>
            <person name="Saino N."/>
        </authorList>
    </citation>
    <scope>NUCLEOTIDE SEQUENCE [LARGE SCALE GENOMIC DNA]</scope>
    <source>
        <strain evidence="2">Chelidonia</strain>
        <tissue evidence="2">Blood</tissue>
    </source>
</reference>
<organism evidence="2 3">
    <name type="scientific">Hirundo rustica rustica</name>
    <dbReference type="NCBI Taxonomy" id="333673"/>
    <lineage>
        <taxon>Eukaryota</taxon>
        <taxon>Metazoa</taxon>
        <taxon>Chordata</taxon>
        <taxon>Craniata</taxon>
        <taxon>Vertebrata</taxon>
        <taxon>Euteleostomi</taxon>
        <taxon>Archelosauria</taxon>
        <taxon>Archosauria</taxon>
        <taxon>Dinosauria</taxon>
        <taxon>Saurischia</taxon>
        <taxon>Theropoda</taxon>
        <taxon>Coelurosauria</taxon>
        <taxon>Aves</taxon>
        <taxon>Neognathae</taxon>
        <taxon>Neoaves</taxon>
        <taxon>Telluraves</taxon>
        <taxon>Australaves</taxon>
        <taxon>Passeriformes</taxon>
        <taxon>Sylvioidea</taxon>
        <taxon>Hirundinidae</taxon>
        <taxon>Hirundo</taxon>
    </lineage>
</organism>
<keyword evidence="3" id="KW-1185">Reference proteome</keyword>
<dbReference type="EMBL" id="QRBI01000116">
    <property type="protein sequence ID" value="RMC08930.1"/>
    <property type="molecule type" value="Genomic_DNA"/>
</dbReference>
<gene>
    <name evidence="2" type="ORF">DUI87_13924</name>
</gene>
<accession>A0A3M0KCW0</accession>
<evidence type="ECO:0000313" key="2">
    <source>
        <dbReference type="EMBL" id="RMC08930.1"/>
    </source>
</evidence>
<protein>
    <submittedName>
        <fullName evidence="2">Uncharacterized protein</fullName>
    </submittedName>
</protein>
<comment type="caution">
    <text evidence="2">The sequence shown here is derived from an EMBL/GenBank/DDBJ whole genome shotgun (WGS) entry which is preliminary data.</text>
</comment>
<dbReference type="AlphaFoldDB" id="A0A3M0KCW0"/>
<evidence type="ECO:0000256" key="1">
    <source>
        <dbReference type="SAM" id="MobiDB-lite"/>
    </source>
</evidence>
<proteinExistence type="predicted"/>
<dbReference type="Proteomes" id="UP000269221">
    <property type="component" value="Unassembled WGS sequence"/>
</dbReference>
<feature type="region of interest" description="Disordered" evidence="1">
    <location>
        <begin position="128"/>
        <end position="183"/>
    </location>
</feature>